<dbReference type="InterPro" id="IPR053029">
    <property type="entry name" value="RNA_pol_I-specific_init_factor"/>
</dbReference>
<keyword evidence="3" id="KW-1185">Reference proteome</keyword>
<dbReference type="GO" id="GO:0070860">
    <property type="term" value="C:RNA polymerase I core factor complex"/>
    <property type="evidence" value="ECO:0007669"/>
    <property type="project" value="TreeGrafter"/>
</dbReference>
<dbReference type="GO" id="GO:0042790">
    <property type="term" value="P:nucleolar large rRNA transcription by RNA polymerase I"/>
    <property type="evidence" value="ECO:0007669"/>
    <property type="project" value="TreeGrafter"/>
</dbReference>
<dbReference type="GO" id="GO:0001164">
    <property type="term" value="F:RNA polymerase I core promoter sequence-specific DNA binding"/>
    <property type="evidence" value="ECO:0007669"/>
    <property type="project" value="InterPro"/>
</dbReference>
<organism evidence="2 3">
    <name type="scientific">Penicillium citrinum</name>
    <dbReference type="NCBI Taxonomy" id="5077"/>
    <lineage>
        <taxon>Eukaryota</taxon>
        <taxon>Fungi</taxon>
        <taxon>Dikarya</taxon>
        <taxon>Ascomycota</taxon>
        <taxon>Pezizomycotina</taxon>
        <taxon>Eurotiomycetes</taxon>
        <taxon>Eurotiomycetidae</taxon>
        <taxon>Eurotiales</taxon>
        <taxon>Aspergillaceae</taxon>
        <taxon>Penicillium</taxon>
    </lineage>
</organism>
<dbReference type="GO" id="GO:0017025">
    <property type="term" value="F:TBP-class protein binding"/>
    <property type="evidence" value="ECO:0007669"/>
    <property type="project" value="TreeGrafter"/>
</dbReference>
<sequence>MAPAVSASSFALPLPRWLQPTSPRVSQYDRRKRRRQKDPWSDVEDENEETTDATSLRDDSVSVGPTPILTPNETHQYRIAGLSFDQEIPQGSFPHMATPKKDEAKKSRLSHQLSHGLANLSTPIYPPQSPAYTGSLRLQHLAALTTVLHRCLLQGDFTRAGRAWGIIMREHFRGRPVDPRLEHRWGIGAEILLRRDQQGASRDPSTGDRVPLPFTHKGFADAKEYYERLILNHPYLKTHPHSISALHYYPAMFGLWVYVAQEESQFERDRIEDEESSEISDEDSTDGYGEPRVSDRKAALIAKVRSQELEQAQQIATRIDQLLASPPYSDSPEMLELRGMVSLWIGDLLALSLVKPPPEFLDDYGYDAMATDDVDEPLEVRREQTLAMEQRKVELHKAQEFLGKARKRRQGVSYNMERLHIESSPAPNSPSPALP</sequence>
<dbReference type="Proteomes" id="UP001147733">
    <property type="component" value="Unassembled WGS sequence"/>
</dbReference>
<proteinExistence type="predicted"/>
<dbReference type="PANTHER" id="PTHR28244">
    <property type="entry name" value="RNA POLYMERASE I-SPECIFIC TRANSCRIPTION INITIATION FACTOR RRN11"/>
    <property type="match status" value="1"/>
</dbReference>
<dbReference type="RefSeq" id="XP_056505842.1">
    <property type="nucleotide sequence ID" value="XM_056640085.1"/>
</dbReference>
<protein>
    <recommendedName>
        <fullName evidence="4">RNA polymerase I-specific transcription initiation factor rrn11</fullName>
    </recommendedName>
</protein>
<name>A0A9W9PEI6_PENCI</name>
<dbReference type="OrthoDB" id="2159786at2759"/>
<dbReference type="GeneID" id="81379252"/>
<evidence type="ECO:0008006" key="4">
    <source>
        <dbReference type="Google" id="ProtNLM"/>
    </source>
</evidence>
<dbReference type="InterPro" id="IPR007224">
    <property type="entry name" value="TIF_Rrn11"/>
</dbReference>
<reference evidence="2" key="1">
    <citation type="submission" date="2022-11" db="EMBL/GenBank/DDBJ databases">
        <authorList>
            <person name="Petersen C."/>
        </authorList>
    </citation>
    <scope>NUCLEOTIDE SEQUENCE</scope>
    <source>
        <strain evidence="2">IBT 23319</strain>
    </source>
</reference>
<gene>
    <name evidence="2" type="ORF">N7469_001165</name>
</gene>
<dbReference type="AlphaFoldDB" id="A0A9W9PEI6"/>
<dbReference type="PANTHER" id="PTHR28244:SF1">
    <property type="entry name" value="RNA POLYMERASE I-SPECIFIC TRANSCRIPTION INITIATION FACTOR RRN11"/>
    <property type="match status" value="1"/>
</dbReference>
<comment type="caution">
    <text evidence="2">The sequence shown here is derived from an EMBL/GenBank/DDBJ whole genome shotgun (WGS) entry which is preliminary data.</text>
</comment>
<dbReference type="EMBL" id="JAPQKT010000001">
    <property type="protein sequence ID" value="KAJ5242838.1"/>
    <property type="molecule type" value="Genomic_DNA"/>
</dbReference>
<dbReference type="GO" id="GO:0001181">
    <property type="term" value="F:RNA polymerase I general transcription initiation factor activity"/>
    <property type="evidence" value="ECO:0007669"/>
    <property type="project" value="InterPro"/>
</dbReference>
<feature type="region of interest" description="Disordered" evidence="1">
    <location>
        <begin position="1"/>
        <end position="71"/>
    </location>
</feature>
<feature type="region of interest" description="Disordered" evidence="1">
    <location>
        <begin position="409"/>
        <end position="435"/>
    </location>
</feature>
<accession>A0A9W9PEI6</accession>
<evidence type="ECO:0000313" key="2">
    <source>
        <dbReference type="EMBL" id="KAJ5242838.1"/>
    </source>
</evidence>
<reference evidence="2" key="2">
    <citation type="journal article" date="2023" name="IMA Fungus">
        <title>Comparative genomic study of the Penicillium genus elucidates a diverse pangenome and 15 lateral gene transfer events.</title>
        <authorList>
            <person name="Petersen C."/>
            <person name="Sorensen T."/>
            <person name="Nielsen M.R."/>
            <person name="Sondergaard T.E."/>
            <person name="Sorensen J.L."/>
            <person name="Fitzpatrick D.A."/>
            <person name="Frisvad J.C."/>
            <person name="Nielsen K.L."/>
        </authorList>
    </citation>
    <scope>NUCLEOTIDE SEQUENCE</scope>
    <source>
        <strain evidence="2">IBT 23319</strain>
    </source>
</reference>
<evidence type="ECO:0000256" key="1">
    <source>
        <dbReference type="SAM" id="MobiDB-lite"/>
    </source>
</evidence>
<feature type="compositionally biased region" description="Acidic residues" evidence="1">
    <location>
        <begin position="272"/>
        <end position="285"/>
    </location>
</feature>
<dbReference type="Pfam" id="PF04090">
    <property type="entry name" value="Rrn11"/>
    <property type="match status" value="1"/>
</dbReference>
<evidence type="ECO:0000313" key="3">
    <source>
        <dbReference type="Proteomes" id="UP001147733"/>
    </source>
</evidence>
<feature type="compositionally biased region" description="Acidic residues" evidence="1">
    <location>
        <begin position="41"/>
        <end position="51"/>
    </location>
</feature>
<feature type="region of interest" description="Disordered" evidence="1">
    <location>
        <begin position="267"/>
        <end position="292"/>
    </location>
</feature>